<organism evidence="1 2">
    <name type="scientific">Roseibium algae</name>
    <dbReference type="NCBI Taxonomy" id="3123038"/>
    <lineage>
        <taxon>Bacteria</taxon>
        <taxon>Pseudomonadati</taxon>
        <taxon>Pseudomonadota</taxon>
        <taxon>Alphaproteobacteria</taxon>
        <taxon>Hyphomicrobiales</taxon>
        <taxon>Stappiaceae</taxon>
        <taxon>Roseibium</taxon>
    </lineage>
</organism>
<comment type="caution">
    <text evidence="1">The sequence shown here is derived from an EMBL/GenBank/DDBJ whole genome shotgun (WGS) entry which is preliminary data.</text>
</comment>
<evidence type="ECO:0000313" key="2">
    <source>
        <dbReference type="Proteomes" id="UP001385499"/>
    </source>
</evidence>
<dbReference type="EMBL" id="JBAKIA010000006">
    <property type="protein sequence ID" value="MEJ8474641.1"/>
    <property type="molecule type" value="Genomic_DNA"/>
</dbReference>
<keyword evidence="2" id="KW-1185">Reference proteome</keyword>
<protein>
    <submittedName>
        <fullName evidence="1">Uncharacterized protein</fullName>
    </submittedName>
</protein>
<name>A0ABU8TKG5_9HYPH</name>
<dbReference type="Proteomes" id="UP001385499">
    <property type="component" value="Unassembled WGS sequence"/>
</dbReference>
<dbReference type="RefSeq" id="WP_340274404.1">
    <property type="nucleotide sequence ID" value="NZ_JBAKIA010000006.1"/>
</dbReference>
<accession>A0ABU8TKG5</accession>
<sequence>MFLPAAPSLRPDDPNLSVSQVVACPRPTSSRRAIGLFLRLAELCATLVVFPTVVPDTAVAPPQVASVAAVEAPAAAPPVAVTRPASQQAQVQVDANGQPFILVNGQKFLLQAAAPVAD</sequence>
<evidence type="ECO:0000313" key="1">
    <source>
        <dbReference type="EMBL" id="MEJ8474641.1"/>
    </source>
</evidence>
<reference evidence="1 2" key="1">
    <citation type="submission" date="2024-02" db="EMBL/GenBank/DDBJ databases">
        <title>Roseibium algae sp. nov., isolated from marine alga (Grateloupia sp.), showing potential in myo-inositol conversion.</title>
        <authorList>
            <person name="Wang Y."/>
        </authorList>
    </citation>
    <scope>NUCLEOTIDE SEQUENCE [LARGE SCALE GENOMIC DNA]</scope>
    <source>
        <strain evidence="1 2">H3510</strain>
    </source>
</reference>
<proteinExistence type="predicted"/>
<gene>
    <name evidence="1" type="ORF">V6575_11140</name>
</gene>